<accession>B8ICZ6</accession>
<dbReference type="STRING" id="460265.Mnod_4520"/>
<gene>
    <name evidence="14" type="ordered locus">Mnod_4520</name>
</gene>
<dbReference type="InterPro" id="IPR029479">
    <property type="entry name" value="Nitroreductase"/>
</dbReference>
<organism evidence="14 15">
    <name type="scientific">Methylobacterium nodulans (strain LMG 21967 / CNCM I-2342 / ORS 2060)</name>
    <dbReference type="NCBI Taxonomy" id="460265"/>
    <lineage>
        <taxon>Bacteria</taxon>
        <taxon>Pseudomonadati</taxon>
        <taxon>Pseudomonadota</taxon>
        <taxon>Alphaproteobacteria</taxon>
        <taxon>Hyphomicrobiales</taxon>
        <taxon>Methylobacteriaceae</taxon>
        <taxon>Methylobacterium</taxon>
    </lineage>
</organism>
<keyword evidence="2" id="KW-0169">Cobalamin biosynthesis</keyword>
<dbReference type="RefSeq" id="WP_015931026.1">
    <property type="nucleotide sequence ID" value="NC_011894.1"/>
</dbReference>
<dbReference type="EC" id="1.13.11.79" evidence="11"/>
<dbReference type="EMBL" id="CP001349">
    <property type="protein sequence ID" value="ACL59388.1"/>
    <property type="molecule type" value="Genomic_DNA"/>
</dbReference>
<feature type="domain" description="Nitroreductase" evidence="13">
    <location>
        <begin position="19"/>
        <end position="185"/>
    </location>
</feature>
<evidence type="ECO:0000313" key="15">
    <source>
        <dbReference type="Proteomes" id="UP000008207"/>
    </source>
</evidence>
<reference evidence="14 15" key="1">
    <citation type="submission" date="2009-01" db="EMBL/GenBank/DDBJ databases">
        <title>Complete sequence of chromosome of Methylobacterium nodulans ORS 2060.</title>
        <authorList>
            <consortium name="US DOE Joint Genome Institute"/>
            <person name="Lucas S."/>
            <person name="Copeland A."/>
            <person name="Lapidus A."/>
            <person name="Glavina del Rio T."/>
            <person name="Dalin E."/>
            <person name="Tice H."/>
            <person name="Bruce D."/>
            <person name="Goodwin L."/>
            <person name="Pitluck S."/>
            <person name="Sims D."/>
            <person name="Brettin T."/>
            <person name="Detter J.C."/>
            <person name="Han C."/>
            <person name="Larimer F."/>
            <person name="Land M."/>
            <person name="Hauser L."/>
            <person name="Kyrpides N."/>
            <person name="Ivanova N."/>
            <person name="Marx C.J."/>
            <person name="Richardson P."/>
        </authorList>
    </citation>
    <scope>NUCLEOTIDE SEQUENCE [LARGE SCALE GENOMIC DNA]</scope>
    <source>
        <strain evidence="15">LMG 21967 / CNCM I-2342 / ORS 2060</strain>
    </source>
</reference>
<evidence type="ECO:0000256" key="10">
    <source>
        <dbReference type="ARBA" id="ARBA00061097"/>
    </source>
</evidence>
<evidence type="ECO:0000256" key="8">
    <source>
        <dbReference type="ARBA" id="ARBA00023027"/>
    </source>
</evidence>
<dbReference type="OrthoDB" id="9773807at2"/>
<keyword evidence="8" id="KW-0520">NAD</keyword>
<dbReference type="Proteomes" id="UP000008207">
    <property type="component" value="Chromosome"/>
</dbReference>
<evidence type="ECO:0000256" key="5">
    <source>
        <dbReference type="ARBA" id="ARBA00022741"/>
    </source>
</evidence>
<evidence type="ECO:0000256" key="9">
    <source>
        <dbReference type="ARBA" id="ARBA00051314"/>
    </source>
</evidence>
<keyword evidence="3" id="KW-0285">Flavoprotein</keyword>
<dbReference type="HOGENOM" id="CLU_070764_3_0_5"/>
<evidence type="ECO:0000256" key="1">
    <source>
        <dbReference type="ARBA" id="ARBA00011823"/>
    </source>
</evidence>
<dbReference type="KEGG" id="mno:Mnod_4520"/>
<evidence type="ECO:0000259" key="13">
    <source>
        <dbReference type="Pfam" id="PF00881"/>
    </source>
</evidence>
<keyword evidence="4" id="KW-0288">FMN</keyword>
<evidence type="ECO:0000256" key="7">
    <source>
        <dbReference type="ARBA" id="ARBA00023002"/>
    </source>
</evidence>
<evidence type="ECO:0000256" key="2">
    <source>
        <dbReference type="ARBA" id="ARBA00022573"/>
    </source>
</evidence>
<dbReference type="InterPro" id="IPR000415">
    <property type="entry name" value="Nitroreductase-like"/>
</dbReference>
<evidence type="ECO:0000256" key="4">
    <source>
        <dbReference type="ARBA" id="ARBA00022643"/>
    </source>
</evidence>
<dbReference type="GO" id="GO:0102919">
    <property type="term" value="F:5,6-dimethylbenzimidazole synthase activity"/>
    <property type="evidence" value="ECO:0007669"/>
    <property type="project" value="UniProtKB-EC"/>
</dbReference>
<sequence>MTGSPVFDEAFREHLADLIAWRRDVRRFRGDPVPEETLKDCLALACLSPSVGNSQPWRFVRVADAARRAAVVANFSRCNEEAAERYPDERAAAYRRLKLEGLREAPVHLAVFCDEETQVGHGLGRATMPEMLRYSVVLAIHTFWLAARARGIGVGWVSILDPAPLSAILAVPAAWRLVAYLCVGHPQEEHADPELVRHDWQQRLAPESLLIER</sequence>
<evidence type="ECO:0000256" key="11">
    <source>
        <dbReference type="ARBA" id="ARBA00066311"/>
    </source>
</evidence>
<keyword evidence="6" id="KW-0521">NADP</keyword>
<comment type="subunit">
    <text evidence="1">Homooctamer.</text>
</comment>
<comment type="catalytic activity">
    <reaction evidence="9">
        <text>FMNH2 + O2 = dialurate + 5,6-dimethylbenzimidazole + D-erythrose 4-phosphate + H(+)</text>
        <dbReference type="Rhea" id="RHEA:27345"/>
        <dbReference type="ChEBI" id="CHEBI:15378"/>
        <dbReference type="ChEBI" id="CHEBI:15379"/>
        <dbReference type="ChEBI" id="CHEBI:15890"/>
        <dbReference type="ChEBI" id="CHEBI:16897"/>
        <dbReference type="ChEBI" id="CHEBI:57618"/>
        <dbReference type="ChEBI" id="CHEBI:140629"/>
        <dbReference type="EC" id="1.13.11.79"/>
    </reaction>
</comment>
<keyword evidence="5" id="KW-0547">Nucleotide-binding</keyword>
<dbReference type="Gene3D" id="3.40.109.10">
    <property type="entry name" value="NADH Oxidase"/>
    <property type="match status" value="1"/>
</dbReference>
<comment type="similarity">
    <text evidence="10">Belongs to the BluB family.</text>
</comment>
<dbReference type="SUPFAM" id="SSF55469">
    <property type="entry name" value="FMN-dependent nitroreductase-like"/>
    <property type="match status" value="1"/>
</dbReference>
<evidence type="ECO:0000313" key="14">
    <source>
        <dbReference type="EMBL" id="ACL59388.1"/>
    </source>
</evidence>
<keyword evidence="7 14" id="KW-0560">Oxidoreductase</keyword>
<dbReference type="InterPro" id="IPR050627">
    <property type="entry name" value="Nitroreductase/BluB"/>
</dbReference>
<dbReference type="GO" id="GO:0000166">
    <property type="term" value="F:nucleotide binding"/>
    <property type="evidence" value="ECO:0007669"/>
    <property type="project" value="UniProtKB-KW"/>
</dbReference>
<dbReference type="GO" id="GO:0016705">
    <property type="term" value="F:oxidoreductase activity, acting on paired donors, with incorporation or reduction of molecular oxygen"/>
    <property type="evidence" value="ECO:0007669"/>
    <property type="project" value="UniProtKB-ARBA"/>
</dbReference>
<dbReference type="eggNOG" id="COG0778">
    <property type="taxonomic scope" value="Bacteria"/>
</dbReference>
<proteinExistence type="inferred from homology"/>
<dbReference type="PANTHER" id="PTHR23026:SF123">
    <property type="entry name" value="NAD(P)H NITROREDUCTASE RV3131-RELATED"/>
    <property type="match status" value="1"/>
</dbReference>
<dbReference type="FunFam" id="3.40.109.10:FF:000013">
    <property type="entry name" value="5,6-dimethylbenzimidazole synthase"/>
    <property type="match status" value="1"/>
</dbReference>
<dbReference type="InterPro" id="IPR012825">
    <property type="entry name" value="BluB"/>
</dbReference>
<dbReference type="PANTHER" id="PTHR23026">
    <property type="entry name" value="NADPH NITROREDUCTASE"/>
    <property type="match status" value="1"/>
</dbReference>
<keyword evidence="15" id="KW-1185">Reference proteome</keyword>
<dbReference type="Pfam" id="PF00881">
    <property type="entry name" value="Nitroreductase"/>
    <property type="match status" value="1"/>
</dbReference>
<evidence type="ECO:0000256" key="3">
    <source>
        <dbReference type="ARBA" id="ARBA00022630"/>
    </source>
</evidence>
<evidence type="ECO:0000256" key="6">
    <source>
        <dbReference type="ARBA" id="ARBA00022857"/>
    </source>
</evidence>
<dbReference type="GO" id="GO:0009236">
    <property type="term" value="P:cobalamin biosynthetic process"/>
    <property type="evidence" value="ECO:0007669"/>
    <property type="project" value="UniProtKB-KW"/>
</dbReference>
<evidence type="ECO:0000256" key="12">
    <source>
        <dbReference type="ARBA" id="ARBA00068702"/>
    </source>
</evidence>
<protein>
    <recommendedName>
        <fullName evidence="12">5,6-dimethylbenzimidazole synthase</fullName>
        <ecNumber evidence="11">1.13.11.79</ecNumber>
    </recommendedName>
</protein>
<dbReference type="AlphaFoldDB" id="B8ICZ6"/>
<name>B8ICZ6_METNO</name>
<dbReference type="NCBIfam" id="TIGR02476">
    <property type="entry name" value="BluB"/>
    <property type="match status" value="1"/>
</dbReference>